<evidence type="ECO:0000256" key="15">
    <source>
        <dbReference type="PROSITE-ProRule" id="PRU00391"/>
    </source>
</evidence>
<dbReference type="InterPro" id="IPR000214">
    <property type="entry name" value="Znf_DNA_glyclase/AP_lyase"/>
</dbReference>
<evidence type="ECO:0000259" key="16">
    <source>
        <dbReference type="PROSITE" id="PS51066"/>
    </source>
</evidence>
<evidence type="ECO:0000259" key="17">
    <source>
        <dbReference type="PROSITE" id="PS51068"/>
    </source>
</evidence>
<evidence type="ECO:0000256" key="11">
    <source>
        <dbReference type="ARBA" id="ARBA00023239"/>
    </source>
</evidence>
<protein>
    <recommendedName>
        <fullName evidence="3">DNA-(apurinic or apyrimidinic site) lyase</fullName>
        <ecNumber evidence="3">4.2.99.18</ecNumber>
    </recommendedName>
</protein>
<dbReference type="PROSITE" id="PS51066">
    <property type="entry name" value="ZF_FPG_2"/>
    <property type="match status" value="1"/>
</dbReference>
<proteinExistence type="inferred from homology"/>
<evidence type="ECO:0000256" key="1">
    <source>
        <dbReference type="ARBA" id="ARBA00001947"/>
    </source>
</evidence>
<dbReference type="SUPFAM" id="SSF57716">
    <property type="entry name" value="Glucocorticoid receptor-like (DNA-binding domain)"/>
    <property type="match status" value="1"/>
</dbReference>
<dbReference type="InterPro" id="IPR010663">
    <property type="entry name" value="Znf_FPG/IleRS"/>
</dbReference>
<keyword evidence="9" id="KW-0238">DNA-binding</keyword>
<dbReference type="PROSITE" id="PS51068">
    <property type="entry name" value="FPG_CAT"/>
    <property type="match status" value="1"/>
</dbReference>
<evidence type="ECO:0000256" key="9">
    <source>
        <dbReference type="ARBA" id="ARBA00023125"/>
    </source>
</evidence>
<accession>A0ABT1W593</accession>
<dbReference type="SUPFAM" id="SSF46946">
    <property type="entry name" value="S13-like H2TH domain"/>
    <property type="match status" value="1"/>
</dbReference>
<keyword evidence="12" id="KW-0511">Multifunctional enzyme</keyword>
<name>A0ABT1W593_9PROT</name>
<evidence type="ECO:0000256" key="7">
    <source>
        <dbReference type="ARBA" id="ARBA00022801"/>
    </source>
</evidence>
<comment type="cofactor">
    <cofactor evidence="1">
        <name>Zn(2+)</name>
        <dbReference type="ChEBI" id="CHEBI:29105"/>
    </cofactor>
</comment>
<dbReference type="EMBL" id="JAMSKV010000002">
    <property type="protein sequence ID" value="MCQ8277442.1"/>
    <property type="molecule type" value="Genomic_DNA"/>
</dbReference>
<dbReference type="PANTHER" id="PTHR42697:SF3">
    <property type="entry name" value="ENDONUCLEASE 8 1"/>
    <property type="match status" value="1"/>
</dbReference>
<comment type="similarity">
    <text evidence="2">Belongs to the FPG family.</text>
</comment>
<evidence type="ECO:0000256" key="13">
    <source>
        <dbReference type="ARBA" id="ARBA00023295"/>
    </source>
</evidence>
<evidence type="ECO:0000256" key="12">
    <source>
        <dbReference type="ARBA" id="ARBA00023268"/>
    </source>
</evidence>
<dbReference type="PANTHER" id="PTHR42697">
    <property type="entry name" value="ENDONUCLEASE 8"/>
    <property type="match status" value="1"/>
</dbReference>
<dbReference type="PROSITE" id="PS01242">
    <property type="entry name" value="ZF_FPG_1"/>
    <property type="match status" value="1"/>
</dbReference>
<dbReference type="SUPFAM" id="SSF81624">
    <property type="entry name" value="N-terminal domain of MutM-like DNA repair proteins"/>
    <property type="match status" value="1"/>
</dbReference>
<dbReference type="Proteomes" id="UP001524587">
    <property type="component" value="Unassembled WGS sequence"/>
</dbReference>
<dbReference type="RefSeq" id="WP_422862888.1">
    <property type="nucleotide sequence ID" value="NZ_JAMSKV010000002.1"/>
</dbReference>
<dbReference type="SMART" id="SM00898">
    <property type="entry name" value="Fapy_DNA_glyco"/>
    <property type="match status" value="1"/>
</dbReference>
<dbReference type="InterPro" id="IPR015886">
    <property type="entry name" value="H2TH_FPG"/>
</dbReference>
<evidence type="ECO:0000256" key="5">
    <source>
        <dbReference type="ARBA" id="ARBA00022763"/>
    </source>
</evidence>
<comment type="catalytic activity">
    <reaction evidence="14">
        <text>2'-deoxyribonucleotide-(2'-deoxyribose 5'-phosphate)-2'-deoxyribonucleotide-DNA = a 3'-end 2'-deoxyribonucleotide-(2,3-dehydro-2,3-deoxyribose 5'-phosphate)-DNA + a 5'-end 5'-phospho-2'-deoxyribonucleoside-DNA + H(+)</text>
        <dbReference type="Rhea" id="RHEA:66592"/>
        <dbReference type="Rhea" id="RHEA-COMP:13180"/>
        <dbReference type="Rhea" id="RHEA-COMP:16897"/>
        <dbReference type="Rhea" id="RHEA-COMP:17067"/>
        <dbReference type="ChEBI" id="CHEBI:15378"/>
        <dbReference type="ChEBI" id="CHEBI:136412"/>
        <dbReference type="ChEBI" id="CHEBI:157695"/>
        <dbReference type="ChEBI" id="CHEBI:167181"/>
        <dbReference type="EC" id="4.2.99.18"/>
    </reaction>
</comment>
<evidence type="ECO:0000313" key="19">
    <source>
        <dbReference type="Proteomes" id="UP001524587"/>
    </source>
</evidence>
<dbReference type="InterPro" id="IPR010979">
    <property type="entry name" value="Ribosomal_uS13-like_H2TH"/>
</dbReference>
<keyword evidence="8" id="KW-0862">Zinc</keyword>
<keyword evidence="4" id="KW-0479">Metal-binding</keyword>
<evidence type="ECO:0000256" key="3">
    <source>
        <dbReference type="ARBA" id="ARBA00012720"/>
    </source>
</evidence>
<feature type="domain" description="FPG-type" evidence="16">
    <location>
        <begin position="250"/>
        <end position="284"/>
    </location>
</feature>
<keyword evidence="7" id="KW-0378">Hydrolase</keyword>
<evidence type="ECO:0000256" key="8">
    <source>
        <dbReference type="ARBA" id="ARBA00022833"/>
    </source>
</evidence>
<comment type="caution">
    <text evidence="18">The sequence shown here is derived from an EMBL/GenBank/DDBJ whole genome shotgun (WGS) entry which is preliminary data.</text>
</comment>
<evidence type="ECO:0000256" key="10">
    <source>
        <dbReference type="ARBA" id="ARBA00023204"/>
    </source>
</evidence>
<keyword evidence="11" id="KW-0456">Lyase</keyword>
<evidence type="ECO:0000256" key="6">
    <source>
        <dbReference type="ARBA" id="ARBA00022771"/>
    </source>
</evidence>
<evidence type="ECO:0000256" key="14">
    <source>
        <dbReference type="ARBA" id="ARBA00044632"/>
    </source>
</evidence>
<gene>
    <name evidence="18" type="ORF">NFI95_03120</name>
</gene>
<dbReference type="CDD" id="cd08970">
    <property type="entry name" value="AcNei1_N"/>
    <property type="match status" value="1"/>
</dbReference>
<dbReference type="EC" id="4.2.99.18" evidence="3"/>
<organism evidence="18 19">
    <name type="scientific">Endosaccharibacter trunci</name>
    <dbReference type="NCBI Taxonomy" id="2812733"/>
    <lineage>
        <taxon>Bacteria</taxon>
        <taxon>Pseudomonadati</taxon>
        <taxon>Pseudomonadota</taxon>
        <taxon>Alphaproteobacteria</taxon>
        <taxon>Acetobacterales</taxon>
        <taxon>Acetobacteraceae</taxon>
        <taxon>Endosaccharibacter</taxon>
    </lineage>
</organism>
<dbReference type="Gene3D" id="3.20.190.10">
    <property type="entry name" value="MutM-like, N-terminal"/>
    <property type="match status" value="1"/>
</dbReference>
<evidence type="ECO:0000313" key="18">
    <source>
        <dbReference type="EMBL" id="MCQ8277442.1"/>
    </source>
</evidence>
<evidence type="ECO:0000256" key="4">
    <source>
        <dbReference type="ARBA" id="ARBA00022723"/>
    </source>
</evidence>
<feature type="domain" description="Formamidopyrimidine-DNA glycosylase catalytic" evidence="17">
    <location>
        <begin position="1"/>
        <end position="90"/>
    </location>
</feature>
<keyword evidence="5" id="KW-0227">DNA damage</keyword>
<reference evidence="18 19" key="1">
    <citation type="submission" date="2022-06" db="EMBL/GenBank/DDBJ databases">
        <title>Endosaccharibacter gen. nov., sp. nov., endophytic bacteria isolated from sugarcane.</title>
        <authorList>
            <person name="Pitiwittayakul N."/>
            <person name="Yukphan P."/>
            <person name="Charoenyingcharoen P."/>
            <person name="Tanasupawat S."/>
        </authorList>
    </citation>
    <scope>NUCLEOTIDE SEQUENCE [LARGE SCALE GENOMIC DNA]</scope>
    <source>
        <strain evidence="18 19">KSS8</strain>
    </source>
</reference>
<dbReference type="Gene3D" id="1.10.8.50">
    <property type="match status" value="1"/>
</dbReference>
<keyword evidence="13" id="KW-0326">Glycosidase</keyword>
<dbReference type="Pfam" id="PF06827">
    <property type="entry name" value="zf-FPG_IleRS"/>
    <property type="match status" value="1"/>
</dbReference>
<dbReference type="Pfam" id="PF01149">
    <property type="entry name" value="Fapy_DNA_glyco"/>
    <property type="match status" value="1"/>
</dbReference>
<dbReference type="InterPro" id="IPR015887">
    <property type="entry name" value="DNA_glyclase_Znf_dom_DNA_BS"/>
</dbReference>
<dbReference type="InterPro" id="IPR035937">
    <property type="entry name" value="FPG_N"/>
</dbReference>
<dbReference type="SMART" id="SM01232">
    <property type="entry name" value="H2TH"/>
    <property type="match status" value="1"/>
</dbReference>
<keyword evidence="10" id="KW-0234">DNA repair</keyword>
<keyword evidence="6 15" id="KW-0863">Zinc-finger</keyword>
<dbReference type="InterPro" id="IPR012319">
    <property type="entry name" value="FPG_cat"/>
</dbReference>
<keyword evidence="19" id="KW-1185">Reference proteome</keyword>
<sequence length="285" mass="31353">MPEGHSVRRLADAFVARFQGHRVAASSPQGRFADGAAIIDGLTLSQVDAHGKQMFLRFGNEAWLRVHLGMYGMWRFHGEGLAGFGRESVVLSDASAPESYPPAPVGAVRLRLDTGRNIADLSGPSACVLMTPPEHDAFLAGLGEDPLREDADPAKAYAKINASRMPIAALLMRQDIVAGIGNLYRAELLFRARLEPHKPGRDLTRADWDALWRDGGELLREGVRLGRIVCTRPEDRPKRKGPVRREDSFYVAHRAGLPCRICGTPVRSETMAGRMLFWCETCQVG</sequence>
<evidence type="ECO:0000256" key="2">
    <source>
        <dbReference type="ARBA" id="ARBA00009409"/>
    </source>
</evidence>
<dbReference type="Pfam" id="PF06831">
    <property type="entry name" value="H2TH"/>
    <property type="match status" value="1"/>
</dbReference>